<dbReference type="EMBL" id="CP000767">
    <property type="protein sequence ID" value="EAU01329.1"/>
    <property type="molecule type" value="Genomic_DNA"/>
</dbReference>
<dbReference type="Proteomes" id="UP000006380">
    <property type="component" value="Chromosome"/>
</dbReference>
<evidence type="ECO:0000256" key="1">
    <source>
        <dbReference type="SAM" id="Phobius"/>
    </source>
</evidence>
<dbReference type="OrthoDB" id="5339804at2"/>
<organism evidence="2 3">
    <name type="scientific">Campylobacter curvus (strain 525.92)</name>
    <dbReference type="NCBI Taxonomy" id="360105"/>
    <lineage>
        <taxon>Bacteria</taxon>
        <taxon>Pseudomonadati</taxon>
        <taxon>Campylobacterota</taxon>
        <taxon>Epsilonproteobacteria</taxon>
        <taxon>Campylobacterales</taxon>
        <taxon>Campylobacteraceae</taxon>
        <taxon>Campylobacter</taxon>
    </lineage>
</organism>
<feature type="transmembrane region" description="Helical" evidence="1">
    <location>
        <begin position="6"/>
        <end position="27"/>
    </location>
</feature>
<sequence length="149" mass="17100">MTPIKSIALICIVILLIAVGGLFYLFLKIIKNRVEPAFKEVLPDLPKDKKIEIDDLVKFASDSTINKNELFTLVRIFTEQMSIPSKNGDKAPKEAGNYLNFITLVCRHKNVDAKLISYLNNETKKKNPTYVLEIEEYEKRGLDTRKVRK</sequence>
<evidence type="ECO:0000313" key="2">
    <source>
        <dbReference type="EMBL" id="EAU01329.1"/>
    </source>
</evidence>
<evidence type="ECO:0000313" key="3">
    <source>
        <dbReference type="Proteomes" id="UP000006380"/>
    </source>
</evidence>
<dbReference type="AlphaFoldDB" id="A7GZI5"/>
<evidence type="ECO:0008006" key="4">
    <source>
        <dbReference type="Google" id="ProtNLM"/>
    </source>
</evidence>
<dbReference type="KEGG" id="ccv:CCV52592_0198"/>
<keyword evidence="1" id="KW-1133">Transmembrane helix</keyword>
<protein>
    <recommendedName>
        <fullName evidence="4">FdhC protein</fullName>
    </recommendedName>
</protein>
<proteinExistence type="predicted"/>
<dbReference type="STRING" id="360105.CCV52592_0198"/>
<accession>A7GZI5</accession>
<dbReference type="HOGENOM" id="CLU_146542_0_0_7"/>
<keyword evidence="1" id="KW-0472">Membrane</keyword>
<name>A7GZI5_CAMC5</name>
<reference evidence="2" key="1">
    <citation type="submission" date="2016-07" db="EMBL/GenBank/DDBJ databases">
        <title>Comparative genomics of the Campylobacter concisus group.</title>
        <authorList>
            <person name="Miller W.G."/>
            <person name="Yee E."/>
            <person name="Chapman M.H."/>
            <person name="Huynh S."/>
            <person name="Bono J.L."/>
            <person name="On S.L.W."/>
            <person name="StLeger J."/>
            <person name="Foster G."/>
            <person name="Parker C.T."/>
        </authorList>
    </citation>
    <scope>NUCLEOTIDE SEQUENCE</scope>
    <source>
        <strain evidence="2">525.92</strain>
    </source>
</reference>
<keyword evidence="1" id="KW-0812">Transmembrane</keyword>
<keyword evidence="3" id="KW-1185">Reference proteome</keyword>
<gene>
    <name evidence="2" type="ORF">CCV52592_0198</name>
</gene>